<dbReference type="GO" id="GO:0008168">
    <property type="term" value="F:methyltransferase activity"/>
    <property type="evidence" value="ECO:0007669"/>
    <property type="project" value="UniProtKB-KW"/>
</dbReference>
<keyword evidence="1" id="KW-0949">S-adenosyl-L-methionine</keyword>
<dbReference type="PROSITE" id="PS51668">
    <property type="entry name" value="TSAA_2"/>
    <property type="match status" value="1"/>
</dbReference>
<dbReference type="PANTHER" id="PTHR12818">
    <property type="entry name" value="TRNA (ADENINE(37)-N6)-METHYLTRANSFERASE"/>
    <property type="match status" value="1"/>
</dbReference>
<organism evidence="4 5">
    <name type="scientific">Roseicyclus persicicus</name>
    <dbReference type="NCBI Taxonomy" id="2650661"/>
    <lineage>
        <taxon>Bacteria</taxon>
        <taxon>Pseudomonadati</taxon>
        <taxon>Pseudomonadota</taxon>
        <taxon>Alphaproteobacteria</taxon>
        <taxon>Rhodobacterales</taxon>
        <taxon>Roseobacteraceae</taxon>
        <taxon>Roseicyclus</taxon>
    </lineage>
</organism>
<sequence length="162" mass="17245">MTGRRPGEIALPFDPGTRIEAGLTFIGHVRSPWAKGTAPKNLRAARETGQGARIELRPGYAAGLAGLEVGQAIQMLYWVDRGERDLVLQAPLHGSGLRGVFALRSPVRPNPIALGTVVITSLDREAGVIGIDATDAWDGTPVLDLKPWIDTVDVPPGWRPGG</sequence>
<protein>
    <submittedName>
        <fullName evidence="4">SAM-dependent methyltransferase</fullName>
    </submittedName>
</protein>
<accession>A0A7X6H0Y8</accession>
<evidence type="ECO:0000256" key="1">
    <source>
        <dbReference type="ARBA" id="ARBA00022691"/>
    </source>
</evidence>
<feature type="domain" description="TsaA-like" evidence="3">
    <location>
        <begin position="23"/>
        <end position="157"/>
    </location>
</feature>
<dbReference type="InterPro" id="IPR023370">
    <property type="entry name" value="TrmO-like_N"/>
</dbReference>
<dbReference type="PROSITE" id="PS01318">
    <property type="entry name" value="TSAA_1"/>
    <property type="match status" value="1"/>
</dbReference>
<comment type="similarity">
    <text evidence="2">Belongs to the tRNA methyltransferase O family.</text>
</comment>
<proteinExistence type="inferred from homology"/>
<dbReference type="GO" id="GO:0032259">
    <property type="term" value="P:methylation"/>
    <property type="evidence" value="ECO:0007669"/>
    <property type="project" value="UniProtKB-KW"/>
</dbReference>
<keyword evidence="4" id="KW-0489">Methyltransferase</keyword>
<dbReference type="RefSeq" id="WP_168623695.1">
    <property type="nucleotide sequence ID" value="NZ_JAAZQQ010000003.1"/>
</dbReference>
<dbReference type="InterPro" id="IPR036414">
    <property type="entry name" value="YaeB_N_sf"/>
</dbReference>
<comment type="caution">
    <text evidence="4">The sequence shown here is derived from an EMBL/GenBank/DDBJ whole genome shotgun (WGS) entry which is preliminary data.</text>
</comment>
<evidence type="ECO:0000313" key="5">
    <source>
        <dbReference type="Proteomes" id="UP000526408"/>
    </source>
</evidence>
<evidence type="ECO:0000256" key="2">
    <source>
        <dbReference type="ARBA" id="ARBA00033753"/>
    </source>
</evidence>
<dbReference type="AlphaFoldDB" id="A0A7X6H0Y8"/>
<dbReference type="InterPro" id="IPR023368">
    <property type="entry name" value="UPF0066_cons_site"/>
</dbReference>
<dbReference type="SUPFAM" id="SSF118196">
    <property type="entry name" value="YaeB-like"/>
    <property type="match status" value="1"/>
</dbReference>
<dbReference type="Proteomes" id="UP000526408">
    <property type="component" value="Unassembled WGS sequence"/>
</dbReference>
<reference evidence="4 5" key="1">
    <citation type="submission" date="2020-04" db="EMBL/GenBank/DDBJ databases">
        <authorList>
            <person name="Yoon J."/>
        </authorList>
    </citation>
    <scope>NUCLEOTIDE SEQUENCE [LARGE SCALE GENOMIC DNA]</scope>
    <source>
        <strain evidence="4 5">KMU-115</strain>
    </source>
</reference>
<gene>
    <name evidence="4" type="ORF">HCU73_12045</name>
</gene>
<dbReference type="Gene3D" id="2.40.30.70">
    <property type="entry name" value="YaeB-like"/>
    <property type="match status" value="1"/>
</dbReference>
<evidence type="ECO:0000259" key="3">
    <source>
        <dbReference type="PROSITE" id="PS51668"/>
    </source>
</evidence>
<dbReference type="Pfam" id="PF01980">
    <property type="entry name" value="TrmO_N"/>
    <property type="match status" value="1"/>
</dbReference>
<name>A0A7X6H0Y8_9RHOB</name>
<dbReference type="EMBL" id="JAAZQQ010000003">
    <property type="protein sequence ID" value="NKX45319.1"/>
    <property type="molecule type" value="Genomic_DNA"/>
</dbReference>
<dbReference type="PANTHER" id="PTHR12818:SF0">
    <property type="entry name" value="TRNA (ADENINE(37)-N6)-METHYLTRANSFERASE"/>
    <property type="match status" value="1"/>
</dbReference>
<keyword evidence="4" id="KW-0808">Transferase</keyword>
<keyword evidence="5" id="KW-1185">Reference proteome</keyword>
<evidence type="ECO:0000313" key="4">
    <source>
        <dbReference type="EMBL" id="NKX45319.1"/>
    </source>
</evidence>
<dbReference type="InterPro" id="IPR036413">
    <property type="entry name" value="YaeB-like_sf"/>
</dbReference>
<dbReference type="InterPro" id="IPR040372">
    <property type="entry name" value="YaeB-like"/>
</dbReference>